<reference evidence="3" key="1">
    <citation type="submission" date="2017-09" db="EMBL/GenBank/DDBJ databases">
        <title>Depth-based differentiation of microbial function through sediment-hosted aquifers and enrichment of novel symbionts in the deep terrestrial subsurface.</title>
        <authorList>
            <person name="Probst A.J."/>
            <person name="Ladd B."/>
            <person name="Jarett J.K."/>
            <person name="Geller-Mcgrath D.E."/>
            <person name="Sieber C.M.K."/>
            <person name="Emerson J.B."/>
            <person name="Anantharaman K."/>
            <person name="Thomas B.C."/>
            <person name="Malmstrom R."/>
            <person name="Stieglmeier M."/>
            <person name="Klingl A."/>
            <person name="Woyke T."/>
            <person name="Ryan C.M."/>
            <person name="Banfield J.F."/>
        </authorList>
    </citation>
    <scope>NUCLEOTIDE SEQUENCE [LARGE SCALE GENOMIC DNA]</scope>
</reference>
<protein>
    <submittedName>
        <fullName evidence="2">Uncharacterized protein</fullName>
    </submittedName>
</protein>
<dbReference type="AlphaFoldDB" id="A0A2M7B9M3"/>
<keyword evidence="1" id="KW-0812">Transmembrane</keyword>
<gene>
    <name evidence="2" type="ORF">COS58_00500</name>
</gene>
<feature type="transmembrane region" description="Helical" evidence="1">
    <location>
        <begin position="21"/>
        <end position="45"/>
    </location>
</feature>
<proteinExistence type="predicted"/>
<sequence>MINLLPEEEKILIKKEYGRRLAVVSGIFLFILVCSAVILLLPSYLPLSSQKQSFESRLNAVKQGLSREKADEVELSIRGLNDKLEFFGKQGENTRQISVLIKQILSVKSPSVKLSAFTYQEGTQEKKNEQMLIYGIAATRSVFLAFIEVLKTVNGISEVQSSPANLMKDKNVEFNLTLKLSSLSDLANKP</sequence>
<accession>A0A2M7B9M3</accession>
<name>A0A2M7B9M3_9BACT</name>
<evidence type="ECO:0000313" key="3">
    <source>
        <dbReference type="Proteomes" id="UP000228561"/>
    </source>
</evidence>
<organism evidence="2 3">
    <name type="scientific">Candidatus Tagabacteria bacterium CG03_land_8_20_14_0_80_41_22</name>
    <dbReference type="NCBI Taxonomy" id="1975020"/>
    <lineage>
        <taxon>Bacteria</taxon>
        <taxon>Candidatus Tagaibacteriota</taxon>
    </lineage>
</organism>
<evidence type="ECO:0000313" key="2">
    <source>
        <dbReference type="EMBL" id="PIU99788.1"/>
    </source>
</evidence>
<keyword evidence="1" id="KW-0472">Membrane</keyword>
<evidence type="ECO:0000256" key="1">
    <source>
        <dbReference type="SAM" id="Phobius"/>
    </source>
</evidence>
<keyword evidence="1" id="KW-1133">Transmembrane helix</keyword>
<dbReference type="Proteomes" id="UP000228561">
    <property type="component" value="Unassembled WGS sequence"/>
</dbReference>
<dbReference type="EMBL" id="PEVG01000003">
    <property type="protein sequence ID" value="PIU99788.1"/>
    <property type="molecule type" value="Genomic_DNA"/>
</dbReference>
<comment type="caution">
    <text evidence="2">The sequence shown here is derived from an EMBL/GenBank/DDBJ whole genome shotgun (WGS) entry which is preliminary data.</text>
</comment>